<evidence type="ECO:0000313" key="17">
    <source>
        <dbReference type="EMBL" id="SCV02401.1"/>
    </source>
</evidence>
<proteinExistence type="inferred from homology"/>
<dbReference type="InterPro" id="IPR023359">
    <property type="entry name" value="Dihydro_DH_chainA_dom2"/>
</dbReference>
<dbReference type="PROSITE" id="PS00911">
    <property type="entry name" value="DHODEHASE_1"/>
    <property type="match status" value="1"/>
</dbReference>
<evidence type="ECO:0000256" key="10">
    <source>
        <dbReference type="ARBA" id="ARBA00022630"/>
    </source>
</evidence>
<dbReference type="PIRSF" id="PIRSF000164">
    <property type="entry name" value="DHO_oxidase"/>
    <property type="match status" value="1"/>
</dbReference>
<comment type="catalytic activity">
    <reaction evidence="1 15">
        <text>(S)-dihydroorotate + fumarate = orotate + succinate</text>
        <dbReference type="Rhea" id="RHEA:30059"/>
        <dbReference type="ChEBI" id="CHEBI:29806"/>
        <dbReference type="ChEBI" id="CHEBI:30031"/>
        <dbReference type="ChEBI" id="CHEBI:30839"/>
        <dbReference type="ChEBI" id="CHEBI:30864"/>
        <dbReference type="EC" id="1.3.98.1"/>
    </reaction>
</comment>
<dbReference type="NCBIfam" id="NF002702">
    <property type="entry name" value="PRK02506.1"/>
    <property type="match status" value="1"/>
</dbReference>
<dbReference type="InterPro" id="IPR050074">
    <property type="entry name" value="DHO_dehydrogenase"/>
</dbReference>
<comment type="cofactor">
    <cofactor evidence="2 15">
        <name>FMN</name>
        <dbReference type="ChEBI" id="CHEBI:58210"/>
    </cofactor>
</comment>
<dbReference type="PROSITE" id="PS00912">
    <property type="entry name" value="DHODEHASE_2"/>
    <property type="match status" value="1"/>
</dbReference>
<dbReference type="PANTHER" id="PTHR48109:SF1">
    <property type="entry name" value="DIHYDROOROTATE DEHYDROGENASE (FUMARATE)"/>
    <property type="match status" value="1"/>
</dbReference>
<dbReference type="InterPro" id="IPR001295">
    <property type="entry name" value="Dihydroorotate_DH_CS"/>
</dbReference>
<gene>
    <name evidence="17" type="ORF">LANO_0F17656G</name>
</gene>
<keyword evidence="10 15" id="KW-0285">Flavoprotein</keyword>
<dbReference type="EC" id="1.3.98.1" evidence="7 15"/>
<dbReference type="HAMAP" id="MF_00224">
    <property type="entry name" value="DHO_dh_type1"/>
    <property type="match status" value="1"/>
</dbReference>
<dbReference type="InterPro" id="IPR012135">
    <property type="entry name" value="Dihydroorotate_DH_1_2"/>
</dbReference>
<dbReference type="Proteomes" id="UP000189911">
    <property type="component" value="Chromosome F"/>
</dbReference>
<dbReference type="GO" id="GO:0006207">
    <property type="term" value="P:'de novo' pyrimidine nucleobase biosynthetic process"/>
    <property type="evidence" value="ECO:0007669"/>
    <property type="project" value="InterPro"/>
</dbReference>
<reference evidence="18" key="1">
    <citation type="submission" date="2016-03" db="EMBL/GenBank/DDBJ databases">
        <authorList>
            <person name="Devillers Hugo."/>
        </authorList>
    </citation>
    <scope>NUCLEOTIDE SEQUENCE [LARGE SCALE GENOMIC DNA]</scope>
</reference>
<evidence type="ECO:0000256" key="1">
    <source>
        <dbReference type="ARBA" id="ARBA00001694"/>
    </source>
</evidence>
<dbReference type="GO" id="GO:0005737">
    <property type="term" value="C:cytoplasm"/>
    <property type="evidence" value="ECO:0007669"/>
    <property type="project" value="UniProtKB-SubCell"/>
</dbReference>
<dbReference type="UniPathway" id="UPA00070"/>
<organism evidence="17 18">
    <name type="scientific">Lachancea nothofagi CBS 11611</name>
    <dbReference type="NCBI Taxonomy" id="1266666"/>
    <lineage>
        <taxon>Eukaryota</taxon>
        <taxon>Fungi</taxon>
        <taxon>Dikarya</taxon>
        <taxon>Ascomycota</taxon>
        <taxon>Saccharomycotina</taxon>
        <taxon>Saccharomycetes</taxon>
        <taxon>Saccharomycetales</taxon>
        <taxon>Saccharomycetaceae</taxon>
        <taxon>Lachancea</taxon>
    </lineage>
</organism>
<accession>A0A1G4KDA5</accession>
<keyword evidence="11 15" id="KW-0288">FMN</keyword>
<evidence type="ECO:0000256" key="5">
    <source>
        <dbReference type="ARBA" id="ARBA00008008"/>
    </source>
</evidence>
<dbReference type="GO" id="GO:1990663">
    <property type="term" value="F:dihydroorotate dehydrogenase (fumarate) activity"/>
    <property type="evidence" value="ECO:0007669"/>
    <property type="project" value="UniProtKB-EC"/>
</dbReference>
<evidence type="ECO:0000256" key="7">
    <source>
        <dbReference type="ARBA" id="ARBA00011911"/>
    </source>
</evidence>
<evidence type="ECO:0000256" key="2">
    <source>
        <dbReference type="ARBA" id="ARBA00001917"/>
    </source>
</evidence>
<dbReference type="SUPFAM" id="SSF51395">
    <property type="entry name" value="FMN-linked oxidoreductases"/>
    <property type="match status" value="1"/>
</dbReference>
<evidence type="ECO:0000313" key="18">
    <source>
        <dbReference type="Proteomes" id="UP000189911"/>
    </source>
</evidence>
<name>A0A1G4KDA5_9SACH</name>
<dbReference type="InterPro" id="IPR033886">
    <property type="entry name" value="DHOD_1A"/>
</dbReference>
<evidence type="ECO:0000256" key="15">
    <source>
        <dbReference type="RuleBase" id="RU364042"/>
    </source>
</evidence>
<evidence type="ECO:0000256" key="9">
    <source>
        <dbReference type="ARBA" id="ARBA00022490"/>
    </source>
</evidence>
<dbReference type="Gene3D" id="3.20.20.70">
    <property type="entry name" value="Aldolase class I"/>
    <property type="match status" value="1"/>
</dbReference>
<evidence type="ECO:0000256" key="6">
    <source>
        <dbReference type="ARBA" id="ARBA00011738"/>
    </source>
</evidence>
<comment type="subunit">
    <text evidence="6 15">Homodimer.</text>
</comment>
<dbReference type="InterPro" id="IPR005720">
    <property type="entry name" value="Dihydroorotate_DH_cat"/>
</dbReference>
<evidence type="ECO:0000256" key="11">
    <source>
        <dbReference type="ARBA" id="ARBA00022643"/>
    </source>
</evidence>
<feature type="domain" description="Dihydroorotate dehydrogenase catalytic" evidence="16">
    <location>
        <begin position="5"/>
        <end position="296"/>
    </location>
</feature>
<dbReference type="Gene3D" id="2.30.26.10">
    <property type="entry name" value="Dihydroorotate Dehydrogenase A, chain A, domain 2"/>
    <property type="match status" value="1"/>
</dbReference>
<dbReference type="OrthoDB" id="14784at2759"/>
<comment type="subcellular location">
    <subcellularLocation>
        <location evidence="3 15">Cytoplasm</location>
    </subcellularLocation>
</comment>
<keyword evidence="12 15" id="KW-0665">Pyrimidine biosynthesis</keyword>
<comment type="pathway">
    <text evidence="4 15">Pyrimidine metabolism; UMP biosynthesis via de novo pathway.</text>
</comment>
<dbReference type="InterPro" id="IPR024920">
    <property type="entry name" value="Dihydroorotate_DH_1"/>
</dbReference>
<keyword evidence="9 15" id="KW-0963">Cytoplasm</keyword>
<evidence type="ECO:0000256" key="3">
    <source>
        <dbReference type="ARBA" id="ARBA00004496"/>
    </source>
</evidence>
<comment type="function">
    <text evidence="15">Catalyzes the conversion of dihydroorotate to orotate with fumarate as the electron acceptor.</text>
</comment>
<dbReference type="AlphaFoldDB" id="A0A1G4KDA5"/>
<dbReference type="FunFam" id="3.20.20.70:FF:000027">
    <property type="entry name" value="Dihydropyrimidine dehydrogenase [NADP(+)]"/>
    <property type="match status" value="1"/>
</dbReference>
<evidence type="ECO:0000259" key="16">
    <source>
        <dbReference type="Pfam" id="PF01180"/>
    </source>
</evidence>
<dbReference type="CDD" id="cd04741">
    <property type="entry name" value="DHOD_1A_like"/>
    <property type="match status" value="1"/>
</dbReference>
<keyword evidence="18" id="KW-1185">Reference proteome</keyword>
<comment type="similarity">
    <text evidence="5 15">Belongs to the dihydroorotate dehydrogenase family. Type 1 subfamily.</text>
</comment>
<dbReference type="GO" id="GO:0044205">
    <property type="term" value="P:'de novo' UMP biosynthetic process"/>
    <property type="evidence" value="ECO:0007669"/>
    <property type="project" value="UniProtKB-UniPathway"/>
</dbReference>
<sequence>MSASLRTEFLGRQYENPFMNASGVHCLTIDELEELSNSKAGAFITKSSTEVEREGNPEPRYYSTPLGSINSMGLPNRGFKYYLDYVLDYQDKHPAANTPFFSVAGMSIDENLKLLRAIQDSAFDGVTELNLSCPNVPGKPQLAYDFEVTEELLSKVFSFFKKPLGVKLPPYFDFAHFDTAASILNKFPLAYVNCINSVGNGLYVDLETESVVIKPKNGFGGIGGEYVKPTALANVRGFYTRLNSSIKIIGTGGIRTGQDAFEHLLCGATMLQVGTELYEEGVSVFERLLHELEDIMNKKGYTSIDEFRGKLSSL</sequence>
<dbReference type="Pfam" id="PF01180">
    <property type="entry name" value="DHO_dh"/>
    <property type="match status" value="1"/>
</dbReference>
<evidence type="ECO:0000256" key="13">
    <source>
        <dbReference type="ARBA" id="ARBA00023002"/>
    </source>
</evidence>
<evidence type="ECO:0000256" key="14">
    <source>
        <dbReference type="ARBA" id="ARBA00031623"/>
    </source>
</evidence>
<dbReference type="InterPro" id="IPR013785">
    <property type="entry name" value="Aldolase_TIM"/>
</dbReference>
<keyword evidence="13 15" id="KW-0560">Oxidoreductase</keyword>
<evidence type="ECO:0000256" key="12">
    <source>
        <dbReference type="ARBA" id="ARBA00022975"/>
    </source>
</evidence>
<evidence type="ECO:0000256" key="4">
    <source>
        <dbReference type="ARBA" id="ARBA00004725"/>
    </source>
</evidence>
<protein>
    <recommendedName>
        <fullName evidence="8 15">Dihydroorotate dehydrogenase (fumarate)</fullName>
        <ecNumber evidence="7 15">1.3.98.1</ecNumber>
    </recommendedName>
    <alternativeName>
        <fullName evidence="14 15">Dihydroorotate oxidase</fullName>
    </alternativeName>
</protein>
<dbReference type="PANTHER" id="PTHR48109">
    <property type="entry name" value="DIHYDROOROTATE DEHYDROGENASE (QUINONE), MITOCHONDRIAL-RELATED"/>
    <property type="match status" value="1"/>
</dbReference>
<dbReference type="EMBL" id="LT598452">
    <property type="protein sequence ID" value="SCV02401.1"/>
    <property type="molecule type" value="Genomic_DNA"/>
</dbReference>
<evidence type="ECO:0000256" key="8">
    <source>
        <dbReference type="ARBA" id="ARBA00021374"/>
    </source>
</evidence>